<dbReference type="PANTHER" id="PTHR43585">
    <property type="entry name" value="FUMIPYRROLE BIOSYNTHESIS PROTEIN C"/>
    <property type="match status" value="1"/>
</dbReference>
<dbReference type="Gene3D" id="3.30.470.20">
    <property type="entry name" value="ATP-grasp fold, B domain"/>
    <property type="match status" value="1"/>
</dbReference>
<dbReference type="EMBL" id="JBHLTP010000004">
    <property type="protein sequence ID" value="MFC0523295.1"/>
    <property type="molecule type" value="Genomic_DNA"/>
</dbReference>
<evidence type="ECO:0000256" key="4">
    <source>
        <dbReference type="PROSITE-ProRule" id="PRU00409"/>
    </source>
</evidence>
<dbReference type="InterPro" id="IPR011761">
    <property type="entry name" value="ATP-grasp"/>
</dbReference>
<keyword evidence="2 4" id="KW-0547">Nucleotide-binding</keyword>
<keyword evidence="7" id="KW-1185">Reference proteome</keyword>
<dbReference type="Pfam" id="PF18603">
    <property type="entry name" value="LAL_C2"/>
    <property type="match status" value="1"/>
</dbReference>
<organism evidence="6 7">
    <name type="scientific">Pontibacillus salicampi</name>
    <dbReference type="NCBI Taxonomy" id="1449801"/>
    <lineage>
        <taxon>Bacteria</taxon>
        <taxon>Bacillati</taxon>
        <taxon>Bacillota</taxon>
        <taxon>Bacilli</taxon>
        <taxon>Bacillales</taxon>
        <taxon>Bacillaceae</taxon>
        <taxon>Pontibacillus</taxon>
    </lineage>
</organism>
<sequence>MNTIIFIGLNKSGSSRDAVRAAYDLGYHTIVFTRNERKIKQREQYPDVHQLFWVEELDQHTLTKEIIMLQQRGFVIKAISSFIDQHVHLASTLADTFCPDHPCCTDAIHIMENKQNTRVYFSEEPYTPNFILIDKQEDIASIHLDIWTDYPAMVKVSKSTGSKDALQAVNLEELTRNIQKLRNKYPEETIIVEEFIDGPQYLAEVLVFNGEIHLAAIIEQEITKGKRFIITGYGVLAECDADIERGIKRVAASIVQSLHMTNGTFHLELRHKPNGCWKLVEINPRISGGAMNRMIEAAFGINLVKETLKIQLGEAPDLTKTKEHFVFTQHICIARQGILERVLGKNKALQSEGVVDVYIKPRKGTTLFPPMSMGHRYAHVIAIGSTLEEATHRAKQAAKLIQFHLHTSDTLTAIY</sequence>
<proteinExistence type="predicted"/>
<protein>
    <submittedName>
        <fullName evidence="6">ATP-grasp domain-containing protein</fullName>
    </submittedName>
</protein>
<keyword evidence="1" id="KW-0436">Ligase</keyword>
<dbReference type="InterPro" id="IPR040570">
    <property type="entry name" value="LAL_C2"/>
</dbReference>
<evidence type="ECO:0000256" key="2">
    <source>
        <dbReference type="ARBA" id="ARBA00022741"/>
    </source>
</evidence>
<dbReference type="RefSeq" id="WP_377345920.1">
    <property type="nucleotide sequence ID" value="NZ_JBHLTP010000004.1"/>
</dbReference>
<dbReference type="PROSITE" id="PS50975">
    <property type="entry name" value="ATP_GRASP"/>
    <property type="match status" value="1"/>
</dbReference>
<evidence type="ECO:0000313" key="6">
    <source>
        <dbReference type="EMBL" id="MFC0523295.1"/>
    </source>
</evidence>
<name>A0ABV6LLK9_9BACI</name>
<dbReference type="Proteomes" id="UP001589836">
    <property type="component" value="Unassembled WGS sequence"/>
</dbReference>
<feature type="domain" description="ATP-grasp" evidence="5">
    <location>
        <begin position="117"/>
        <end position="312"/>
    </location>
</feature>
<dbReference type="SUPFAM" id="SSF56059">
    <property type="entry name" value="Glutathione synthetase ATP-binding domain-like"/>
    <property type="match status" value="1"/>
</dbReference>
<dbReference type="PANTHER" id="PTHR43585:SF2">
    <property type="entry name" value="ATP-GRASP ENZYME FSQD"/>
    <property type="match status" value="1"/>
</dbReference>
<comment type="caution">
    <text evidence="6">The sequence shown here is derived from an EMBL/GenBank/DDBJ whole genome shotgun (WGS) entry which is preliminary data.</text>
</comment>
<dbReference type="InterPro" id="IPR052032">
    <property type="entry name" value="ATP-dep_AA_Ligase"/>
</dbReference>
<keyword evidence="3 4" id="KW-0067">ATP-binding</keyword>
<evidence type="ECO:0000313" key="7">
    <source>
        <dbReference type="Proteomes" id="UP001589836"/>
    </source>
</evidence>
<dbReference type="Pfam" id="PF13535">
    <property type="entry name" value="ATP-grasp_4"/>
    <property type="match status" value="1"/>
</dbReference>
<evidence type="ECO:0000256" key="3">
    <source>
        <dbReference type="ARBA" id="ARBA00022840"/>
    </source>
</evidence>
<evidence type="ECO:0000259" key="5">
    <source>
        <dbReference type="PROSITE" id="PS50975"/>
    </source>
</evidence>
<accession>A0ABV6LLK9</accession>
<gene>
    <name evidence="6" type="ORF">ACFFGV_06830</name>
</gene>
<evidence type="ECO:0000256" key="1">
    <source>
        <dbReference type="ARBA" id="ARBA00022598"/>
    </source>
</evidence>
<reference evidence="6 7" key="1">
    <citation type="submission" date="2024-09" db="EMBL/GenBank/DDBJ databases">
        <authorList>
            <person name="Sun Q."/>
            <person name="Mori K."/>
        </authorList>
    </citation>
    <scope>NUCLEOTIDE SEQUENCE [LARGE SCALE GENOMIC DNA]</scope>
    <source>
        <strain evidence="6 7">NCAIM B.02529</strain>
    </source>
</reference>